<evidence type="ECO:0000313" key="2">
    <source>
        <dbReference type="EMBL" id="NGN64520.1"/>
    </source>
</evidence>
<keyword evidence="1" id="KW-1133">Transmembrane helix</keyword>
<evidence type="ECO:0000256" key="1">
    <source>
        <dbReference type="SAM" id="Phobius"/>
    </source>
</evidence>
<evidence type="ECO:0008006" key="4">
    <source>
        <dbReference type="Google" id="ProtNLM"/>
    </source>
</evidence>
<keyword evidence="1" id="KW-0812">Transmembrane</keyword>
<feature type="transmembrane region" description="Helical" evidence="1">
    <location>
        <begin position="109"/>
        <end position="131"/>
    </location>
</feature>
<keyword evidence="1" id="KW-0472">Membrane</keyword>
<accession>A0A6G4TYC0</accession>
<dbReference type="EMBL" id="JAAKZV010000036">
    <property type="protein sequence ID" value="NGN64520.1"/>
    <property type="molecule type" value="Genomic_DNA"/>
</dbReference>
<proteinExistence type="predicted"/>
<organism evidence="2 3">
    <name type="scientific">Streptomyces coryli</name>
    <dbReference type="NCBI Taxonomy" id="1128680"/>
    <lineage>
        <taxon>Bacteria</taxon>
        <taxon>Bacillati</taxon>
        <taxon>Actinomycetota</taxon>
        <taxon>Actinomycetes</taxon>
        <taxon>Kitasatosporales</taxon>
        <taxon>Streptomycetaceae</taxon>
        <taxon>Streptomyces</taxon>
    </lineage>
</organism>
<feature type="transmembrane region" description="Helical" evidence="1">
    <location>
        <begin position="51"/>
        <end position="73"/>
    </location>
</feature>
<keyword evidence="3" id="KW-1185">Reference proteome</keyword>
<name>A0A6G4TYC0_9ACTN</name>
<dbReference type="Proteomes" id="UP000481583">
    <property type="component" value="Unassembled WGS sequence"/>
</dbReference>
<evidence type="ECO:0000313" key="3">
    <source>
        <dbReference type="Proteomes" id="UP000481583"/>
    </source>
</evidence>
<reference evidence="2 3" key="1">
    <citation type="submission" date="2020-02" db="EMBL/GenBank/DDBJ databases">
        <title>Whole-genome analyses of novel actinobacteria.</title>
        <authorList>
            <person name="Sahin N."/>
        </authorList>
    </citation>
    <scope>NUCLEOTIDE SEQUENCE [LARGE SCALE GENOMIC DNA]</scope>
    <source>
        <strain evidence="2 3">A7024</strain>
    </source>
</reference>
<dbReference type="RefSeq" id="WP_165235988.1">
    <property type="nucleotide sequence ID" value="NZ_JAAKZV010000036.1"/>
</dbReference>
<sequence>MSLTANATRTATTPTTWLRRVLLLDAAVTTANGLAYLAASGPLEDLLGVSAGLLLGLGAFLVGYGAVVGYVGLRPSPPPGAVAVFIDINLAWTAASIVAVVLLDPSGTGTVWIPLQAAVTAAFAVAQWVLLRRGR</sequence>
<feature type="transmembrane region" description="Helical" evidence="1">
    <location>
        <begin position="21"/>
        <end position="39"/>
    </location>
</feature>
<feature type="transmembrane region" description="Helical" evidence="1">
    <location>
        <begin position="80"/>
        <end position="103"/>
    </location>
</feature>
<gene>
    <name evidence="2" type="ORF">G5C51_11475</name>
</gene>
<protein>
    <recommendedName>
        <fullName evidence="4">Integral membrane protein</fullName>
    </recommendedName>
</protein>
<comment type="caution">
    <text evidence="2">The sequence shown here is derived from an EMBL/GenBank/DDBJ whole genome shotgun (WGS) entry which is preliminary data.</text>
</comment>
<dbReference type="AlphaFoldDB" id="A0A6G4TYC0"/>